<comment type="cofactor">
    <cofactor evidence="1">
        <name>Mg(2+)</name>
        <dbReference type="ChEBI" id="CHEBI:18420"/>
    </cofactor>
</comment>
<keyword evidence="10 11" id="KW-0694">RNA-binding</keyword>
<keyword evidence="7" id="KW-0479">Metal-binding</keyword>
<dbReference type="PANTHER" id="PTHR47545">
    <property type="entry name" value="MULTIFUNCTIONAL CCA PROTEIN"/>
    <property type="match status" value="1"/>
</dbReference>
<evidence type="ECO:0000256" key="3">
    <source>
        <dbReference type="ARBA" id="ARBA00022555"/>
    </source>
</evidence>
<dbReference type="GO" id="GO:0000166">
    <property type="term" value="F:nucleotide binding"/>
    <property type="evidence" value="ECO:0007669"/>
    <property type="project" value="UniProtKB-KW"/>
</dbReference>
<dbReference type="InterPro" id="IPR032828">
    <property type="entry name" value="PolyA_RNA-bd"/>
</dbReference>
<keyword evidence="8" id="KW-0547">Nucleotide-binding</keyword>
<evidence type="ECO:0000256" key="7">
    <source>
        <dbReference type="ARBA" id="ARBA00022723"/>
    </source>
</evidence>
<comment type="caution">
    <text evidence="15">The sequence shown here is derived from an EMBL/GenBank/DDBJ whole genome shotgun (WGS) entry which is preliminary data.</text>
</comment>
<dbReference type="SUPFAM" id="SSF81891">
    <property type="entry name" value="Poly A polymerase C-terminal region-like"/>
    <property type="match status" value="1"/>
</dbReference>
<feature type="domain" description="Poly A polymerase head" evidence="12">
    <location>
        <begin position="25"/>
        <end position="137"/>
    </location>
</feature>
<dbReference type="AlphaFoldDB" id="A0A9Q5ZA27"/>
<dbReference type="Pfam" id="PF13735">
    <property type="entry name" value="tRNA_NucTran2_2"/>
    <property type="match status" value="1"/>
</dbReference>
<dbReference type="Gene3D" id="1.10.3090.10">
    <property type="entry name" value="cca-adding enzyme, domain 2"/>
    <property type="match status" value="1"/>
</dbReference>
<dbReference type="Proteomes" id="UP000222310">
    <property type="component" value="Unassembled WGS sequence"/>
</dbReference>
<dbReference type="CDD" id="cd05398">
    <property type="entry name" value="NT_ClassII-CCAase"/>
    <property type="match status" value="1"/>
</dbReference>
<evidence type="ECO:0000256" key="8">
    <source>
        <dbReference type="ARBA" id="ARBA00022741"/>
    </source>
</evidence>
<comment type="similarity">
    <text evidence="2 11">Belongs to the tRNA nucleotidyltransferase/poly(A) polymerase family.</text>
</comment>
<dbReference type="Pfam" id="PF01743">
    <property type="entry name" value="PolyA_pol"/>
    <property type="match status" value="1"/>
</dbReference>
<evidence type="ECO:0000256" key="5">
    <source>
        <dbReference type="ARBA" id="ARBA00022694"/>
    </source>
</evidence>
<dbReference type="InterPro" id="IPR050124">
    <property type="entry name" value="tRNA_CCA-adding_enzyme"/>
</dbReference>
<feature type="domain" description="CCA-adding enzyme C-terminal" evidence="14">
    <location>
        <begin position="260"/>
        <end position="429"/>
    </location>
</feature>
<evidence type="ECO:0000256" key="11">
    <source>
        <dbReference type="RuleBase" id="RU003953"/>
    </source>
</evidence>
<dbReference type="Gene3D" id="3.30.460.10">
    <property type="entry name" value="Beta Polymerase, domain 2"/>
    <property type="match status" value="1"/>
</dbReference>
<accession>A0A9Q5ZA27</accession>
<evidence type="ECO:0000256" key="9">
    <source>
        <dbReference type="ARBA" id="ARBA00022842"/>
    </source>
</evidence>
<dbReference type="InterPro" id="IPR002646">
    <property type="entry name" value="PolA_pol_head_dom"/>
</dbReference>
<keyword evidence="4 11" id="KW-0808">Transferase</keyword>
<dbReference type="GO" id="GO:0016779">
    <property type="term" value="F:nucleotidyltransferase activity"/>
    <property type="evidence" value="ECO:0007669"/>
    <property type="project" value="UniProtKB-KW"/>
</dbReference>
<keyword evidence="9" id="KW-0460">Magnesium</keyword>
<dbReference type="GO" id="GO:0046872">
    <property type="term" value="F:metal ion binding"/>
    <property type="evidence" value="ECO:0007669"/>
    <property type="project" value="UniProtKB-KW"/>
</dbReference>
<dbReference type="Pfam" id="PF12627">
    <property type="entry name" value="PolyA_pol_RNAbd"/>
    <property type="match status" value="1"/>
</dbReference>
<proteinExistence type="inferred from homology"/>
<dbReference type="InterPro" id="IPR043519">
    <property type="entry name" value="NT_sf"/>
</dbReference>
<dbReference type="GO" id="GO:0008033">
    <property type="term" value="P:tRNA processing"/>
    <property type="evidence" value="ECO:0007669"/>
    <property type="project" value="UniProtKB-KW"/>
</dbReference>
<evidence type="ECO:0000313" key="16">
    <source>
        <dbReference type="Proteomes" id="UP000222310"/>
    </source>
</evidence>
<reference evidence="15 16" key="1">
    <citation type="submission" date="2015-02" db="EMBL/GenBank/DDBJ databases">
        <title>Nostoc linckia genome annotation.</title>
        <authorList>
            <person name="Zhou Z."/>
        </authorList>
    </citation>
    <scope>NUCLEOTIDE SEQUENCE [LARGE SCALE GENOMIC DNA]</scope>
    <source>
        <strain evidence="16">z8</strain>
    </source>
</reference>
<dbReference type="PANTHER" id="PTHR47545:SF2">
    <property type="entry name" value="CC-ADDING TRNA NUCLEOTIDYLTRANSFERASE"/>
    <property type="match status" value="1"/>
</dbReference>
<dbReference type="EMBL" id="LAHD01000065">
    <property type="protein sequence ID" value="PHK01793.1"/>
    <property type="molecule type" value="Genomic_DNA"/>
</dbReference>
<organism evidence="15 16">
    <name type="scientific">Nostoc linckia z8</name>
    <dbReference type="NCBI Taxonomy" id="1628746"/>
    <lineage>
        <taxon>Bacteria</taxon>
        <taxon>Bacillati</taxon>
        <taxon>Cyanobacteriota</taxon>
        <taxon>Cyanophyceae</taxon>
        <taxon>Nostocales</taxon>
        <taxon>Nostocaceae</taxon>
        <taxon>Nostoc</taxon>
    </lineage>
</organism>
<sequence>MCSSVASTLAPENWPFSLALLPQPAYMVGGAVRDAMLGRTREYLDLDFVIPSNAVKVARAIAHHYNAGFVLLDAQRQIARVVFPGATADFAQQEGDSLEVDLHRRDFTINAIAYNPHTQEIIDPLQGYADLQQGILRMVSPANLEDDPLRLMRAYRQAAQLNFTIESATQTTIRSLASHISKVAPERFRAEIGYLLANSQGTPWITTAWEDNLLSPFFKNATRESLNKLAAVDDAAVLLAQNWQQLGVKLQAGVRDSIKTTWLAIAKLACLVNRNPELAEIELQELTYSRAEIRGVTTALKLLPQLKVANMSLREQYFLFQDADIVFPATVALAVAFDNLVEAMSGKKQLKTAVATTDEAHTTHCLVFAPLINRYLNPDDLVAHPTPLVSGKEIIITLDIPASPIVGKLLTEIAVAQAEGKVSTPTEAMALARQLVGEWGV</sequence>
<evidence type="ECO:0000256" key="10">
    <source>
        <dbReference type="ARBA" id="ARBA00022884"/>
    </source>
</evidence>
<dbReference type="SUPFAM" id="SSF81301">
    <property type="entry name" value="Nucleotidyltransferase"/>
    <property type="match status" value="1"/>
</dbReference>
<evidence type="ECO:0000256" key="2">
    <source>
        <dbReference type="ARBA" id="ARBA00007265"/>
    </source>
</evidence>
<evidence type="ECO:0000259" key="12">
    <source>
        <dbReference type="Pfam" id="PF01743"/>
    </source>
</evidence>
<gene>
    <name evidence="15" type="ORF">VF08_21275</name>
</gene>
<dbReference type="InterPro" id="IPR032810">
    <property type="entry name" value="CCA-adding_enz_C"/>
</dbReference>
<evidence type="ECO:0000256" key="6">
    <source>
        <dbReference type="ARBA" id="ARBA00022695"/>
    </source>
</evidence>
<dbReference type="RefSeq" id="WP_099070393.1">
    <property type="nucleotide sequence ID" value="NZ_LAHD01000065.1"/>
</dbReference>
<name>A0A9Q5ZA27_NOSLI</name>
<evidence type="ECO:0000256" key="4">
    <source>
        <dbReference type="ARBA" id="ARBA00022679"/>
    </source>
</evidence>
<evidence type="ECO:0000259" key="14">
    <source>
        <dbReference type="Pfam" id="PF13735"/>
    </source>
</evidence>
<feature type="domain" description="tRNA nucleotidyltransferase/poly(A) polymerase RNA and SrmB- binding" evidence="13">
    <location>
        <begin position="162"/>
        <end position="221"/>
    </location>
</feature>
<dbReference type="GO" id="GO:0000049">
    <property type="term" value="F:tRNA binding"/>
    <property type="evidence" value="ECO:0007669"/>
    <property type="project" value="UniProtKB-KW"/>
</dbReference>
<evidence type="ECO:0000256" key="1">
    <source>
        <dbReference type="ARBA" id="ARBA00001946"/>
    </source>
</evidence>
<dbReference type="GeneID" id="57094672"/>
<protein>
    <submittedName>
        <fullName evidence="15">Poly(A) polymerase</fullName>
    </submittedName>
</protein>
<evidence type="ECO:0000259" key="13">
    <source>
        <dbReference type="Pfam" id="PF12627"/>
    </source>
</evidence>
<keyword evidence="5" id="KW-0819">tRNA processing</keyword>
<keyword evidence="6" id="KW-0548">Nucleotidyltransferase</keyword>
<evidence type="ECO:0000313" key="15">
    <source>
        <dbReference type="EMBL" id="PHK01793.1"/>
    </source>
</evidence>
<keyword evidence="3" id="KW-0820">tRNA-binding</keyword>